<comment type="caution">
    <text evidence="18">The sequence shown here is derived from an EMBL/GenBank/DDBJ whole genome shotgun (WGS) entry which is preliminary data.</text>
</comment>
<evidence type="ECO:0000256" key="1">
    <source>
        <dbReference type="ARBA" id="ARBA00003943"/>
    </source>
</evidence>
<feature type="transmembrane region" description="Helical" evidence="16">
    <location>
        <begin position="38"/>
        <end position="56"/>
    </location>
</feature>
<proteinExistence type="inferred from homology"/>
<evidence type="ECO:0000256" key="6">
    <source>
        <dbReference type="ARBA" id="ARBA00022475"/>
    </source>
</evidence>
<feature type="transmembrane region" description="Helical" evidence="16">
    <location>
        <begin position="123"/>
        <end position="145"/>
    </location>
</feature>
<evidence type="ECO:0000256" key="11">
    <source>
        <dbReference type="ARBA" id="ARBA00022989"/>
    </source>
</evidence>
<dbReference type="Pfam" id="PF02233">
    <property type="entry name" value="PNTB"/>
    <property type="match status" value="1"/>
</dbReference>
<keyword evidence="9 15" id="KW-0521">NADP</keyword>
<feature type="transmembrane region" description="Helical" evidence="16">
    <location>
        <begin position="62"/>
        <end position="82"/>
    </location>
</feature>
<comment type="function">
    <text evidence="1 15">The transhydrogenation between NADH and NADP is coupled to respiration and ATP hydrolysis and functions as a proton pump across the membrane.</text>
</comment>
<dbReference type="AlphaFoldDB" id="A0A971CX73"/>
<gene>
    <name evidence="18" type="ORF">GXW98_00420</name>
</gene>
<dbReference type="GO" id="GO:0005886">
    <property type="term" value="C:plasma membrane"/>
    <property type="evidence" value="ECO:0007669"/>
    <property type="project" value="UniProtKB-SubCell"/>
</dbReference>
<dbReference type="InterPro" id="IPR034300">
    <property type="entry name" value="PNTB-like"/>
</dbReference>
<keyword evidence="8 16" id="KW-0812">Transmembrane</keyword>
<dbReference type="Proteomes" id="UP000767327">
    <property type="component" value="Unassembled WGS sequence"/>
</dbReference>
<feature type="transmembrane region" description="Helical" evidence="16">
    <location>
        <begin position="218"/>
        <end position="238"/>
    </location>
</feature>
<evidence type="ECO:0000256" key="10">
    <source>
        <dbReference type="ARBA" id="ARBA00022967"/>
    </source>
</evidence>
<feature type="transmembrane region" description="Helical" evidence="16">
    <location>
        <begin position="6"/>
        <end position="26"/>
    </location>
</feature>
<feature type="transmembrane region" description="Helical" evidence="16">
    <location>
        <begin position="166"/>
        <end position="184"/>
    </location>
</feature>
<dbReference type="EC" id="7.1.1.1" evidence="4 15"/>
<keyword evidence="10 15" id="KW-1278">Translocase</keyword>
<keyword evidence="7 15" id="KW-0997">Cell inner membrane</keyword>
<evidence type="ECO:0000256" key="8">
    <source>
        <dbReference type="ARBA" id="ARBA00022692"/>
    </source>
</evidence>
<dbReference type="PIRSF" id="PIRSF000204">
    <property type="entry name" value="PNTB"/>
    <property type="match status" value="1"/>
</dbReference>
<evidence type="ECO:0000256" key="7">
    <source>
        <dbReference type="ARBA" id="ARBA00022519"/>
    </source>
</evidence>
<sequence length="468" mass="48157">MSTIDIVAWFVYLLAAVMFVIGLHFMNSPKSARKGNQISAAGMVIAVIMAFAHLFAAGFISSTAVIVLVAGVAVGGVAGVYSAKKVKMTDMPQLVSVFNTVGGGAAALVALNDILASAKTPDTVVLVTAGLGVLIGSVTFTGSLVAAGKLQGIIPGRPLALPAKNLWNLACAVLAVASAVMLVLRPEQRLLWSVLTALFALLYGLLFVFPIGGADMPVVISVLNACTGTAVAMSGLAIDNVALIIAGALVGAAGVTLSVLMAKAMNRPLSSVLLGGFGDSTSHDDADGPEGSMRETTADDVAVQLAYAQKVIFTPGFGLAQAQAQRELADLGELLKARGIEVLYAIHPVAGRMPGHMNVLLAEANVPYEELVDLDDINPQFPGASISLVVGANDVTNPAARKPGTAVSGMPILDVDKAQNVVVIKRGRGKGYAGIENELYFTPNTQMLFGDAKAELQAIIAAVKELDA</sequence>
<comment type="catalytic activity">
    <reaction evidence="14 15">
        <text>NAD(+) + NADPH + H(+)(in) = NADH + NADP(+) + H(+)(out)</text>
        <dbReference type="Rhea" id="RHEA:47992"/>
        <dbReference type="ChEBI" id="CHEBI:15378"/>
        <dbReference type="ChEBI" id="CHEBI:57540"/>
        <dbReference type="ChEBI" id="CHEBI:57783"/>
        <dbReference type="ChEBI" id="CHEBI:57945"/>
        <dbReference type="ChEBI" id="CHEBI:58349"/>
        <dbReference type="EC" id="7.1.1.1"/>
    </reaction>
</comment>
<evidence type="ECO:0000256" key="9">
    <source>
        <dbReference type="ARBA" id="ARBA00022857"/>
    </source>
</evidence>
<organism evidence="18 19">
    <name type="scientific">Bifidobacterium crudilactis</name>
    <dbReference type="NCBI Taxonomy" id="327277"/>
    <lineage>
        <taxon>Bacteria</taxon>
        <taxon>Bacillati</taxon>
        <taxon>Actinomycetota</taxon>
        <taxon>Actinomycetes</taxon>
        <taxon>Bifidobacteriales</taxon>
        <taxon>Bifidobacteriaceae</taxon>
        <taxon>Bifidobacterium</taxon>
    </lineage>
</organism>
<evidence type="ECO:0000256" key="5">
    <source>
        <dbReference type="ARBA" id="ARBA00014581"/>
    </source>
</evidence>
<accession>A0A971CX73</accession>
<comment type="similarity">
    <text evidence="3 15">Belongs to the PNT beta subunit family.</text>
</comment>
<reference evidence="18" key="1">
    <citation type="journal article" date="2020" name="Biotechnol. Biofuels">
        <title>New insights from the biogas microbiome by comprehensive genome-resolved metagenomics of nearly 1600 species originating from multiple anaerobic digesters.</title>
        <authorList>
            <person name="Campanaro S."/>
            <person name="Treu L."/>
            <person name="Rodriguez-R L.M."/>
            <person name="Kovalovszki A."/>
            <person name="Ziels R.M."/>
            <person name="Maus I."/>
            <person name="Zhu X."/>
            <person name="Kougias P.G."/>
            <person name="Basile A."/>
            <person name="Luo G."/>
            <person name="Schluter A."/>
            <person name="Konstantinidis K.T."/>
            <person name="Angelidaki I."/>
        </authorList>
    </citation>
    <scope>NUCLEOTIDE SEQUENCE</scope>
    <source>
        <strain evidence="18">AS01afH2WH_6</strain>
    </source>
</reference>
<protein>
    <recommendedName>
        <fullName evidence="5 15">NAD(P) transhydrogenase subunit beta</fullName>
        <ecNumber evidence="4 15">7.1.1.1</ecNumber>
    </recommendedName>
    <alternativeName>
        <fullName evidence="15">Nicotinamide nucleotide transhydrogenase subunit beta</fullName>
    </alternativeName>
</protein>
<evidence type="ECO:0000256" key="4">
    <source>
        <dbReference type="ARBA" id="ARBA00012943"/>
    </source>
</evidence>
<dbReference type="RefSeq" id="WP_273172012.1">
    <property type="nucleotide sequence ID" value="NZ_JAAXZR010000004.1"/>
</dbReference>
<evidence type="ECO:0000259" key="17">
    <source>
        <dbReference type="Pfam" id="PF02233"/>
    </source>
</evidence>
<feature type="transmembrane region" description="Helical" evidence="16">
    <location>
        <begin position="244"/>
        <end position="262"/>
    </location>
</feature>
<reference evidence="18" key="2">
    <citation type="submission" date="2020-01" db="EMBL/GenBank/DDBJ databases">
        <authorList>
            <person name="Campanaro S."/>
        </authorList>
    </citation>
    <scope>NUCLEOTIDE SEQUENCE</scope>
    <source>
        <strain evidence="18">AS01afH2WH_6</strain>
    </source>
</reference>
<evidence type="ECO:0000313" key="19">
    <source>
        <dbReference type="Proteomes" id="UP000767327"/>
    </source>
</evidence>
<dbReference type="Gene3D" id="3.40.50.1220">
    <property type="entry name" value="TPP-binding domain"/>
    <property type="match status" value="1"/>
</dbReference>
<dbReference type="GO" id="GO:0008750">
    <property type="term" value="F:proton-translocating NAD(P)+ transhydrogenase activity"/>
    <property type="evidence" value="ECO:0007669"/>
    <property type="project" value="UniProtKB-EC"/>
</dbReference>
<dbReference type="PANTHER" id="PTHR44758:SF1">
    <property type="entry name" value="NAD(P) TRANSHYDROGENASE SUBUNIT BETA"/>
    <property type="match status" value="1"/>
</dbReference>
<keyword evidence="6 15" id="KW-1003">Cell membrane</keyword>
<dbReference type="InterPro" id="IPR029035">
    <property type="entry name" value="DHS-like_NAD/FAD-binding_dom"/>
</dbReference>
<evidence type="ECO:0000313" key="18">
    <source>
        <dbReference type="EMBL" id="NLT78744.1"/>
    </source>
</evidence>
<feature type="domain" description="NADP transhydrogenase beta-like" evidence="17">
    <location>
        <begin position="10"/>
        <end position="461"/>
    </location>
</feature>
<evidence type="ECO:0000256" key="2">
    <source>
        <dbReference type="ARBA" id="ARBA00004429"/>
    </source>
</evidence>
<dbReference type="SUPFAM" id="SSF52467">
    <property type="entry name" value="DHS-like NAD/FAD-binding domain"/>
    <property type="match status" value="1"/>
</dbReference>
<feature type="transmembrane region" description="Helical" evidence="16">
    <location>
        <begin position="190"/>
        <end position="211"/>
    </location>
</feature>
<comment type="subcellular location">
    <subcellularLocation>
        <location evidence="2">Cell inner membrane</location>
        <topology evidence="2">Multi-pass membrane protein</topology>
    </subcellularLocation>
</comment>
<name>A0A971CX73_9BIFI</name>
<dbReference type="PANTHER" id="PTHR44758">
    <property type="entry name" value="NAD(P) TRANSHYDROGENASE SUBUNIT BETA"/>
    <property type="match status" value="1"/>
</dbReference>
<keyword evidence="12 15" id="KW-0520">NAD</keyword>
<evidence type="ECO:0000256" key="16">
    <source>
        <dbReference type="SAM" id="Phobius"/>
    </source>
</evidence>
<evidence type="ECO:0000256" key="13">
    <source>
        <dbReference type="ARBA" id="ARBA00023136"/>
    </source>
</evidence>
<dbReference type="GO" id="GO:0050661">
    <property type="term" value="F:NADP binding"/>
    <property type="evidence" value="ECO:0007669"/>
    <property type="project" value="InterPro"/>
</dbReference>
<evidence type="ECO:0000256" key="15">
    <source>
        <dbReference type="PIRNR" id="PIRNR000204"/>
    </source>
</evidence>
<evidence type="ECO:0000256" key="12">
    <source>
        <dbReference type="ARBA" id="ARBA00023027"/>
    </source>
</evidence>
<dbReference type="InterPro" id="IPR012136">
    <property type="entry name" value="NADH_DH_b"/>
</dbReference>
<dbReference type="EMBL" id="JAAXZR010000004">
    <property type="protein sequence ID" value="NLT78744.1"/>
    <property type="molecule type" value="Genomic_DNA"/>
</dbReference>
<keyword evidence="11 16" id="KW-1133">Transmembrane helix</keyword>
<evidence type="ECO:0000256" key="14">
    <source>
        <dbReference type="ARBA" id="ARBA00048202"/>
    </source>
</evidence>
<keyword evidence="13 15" id="KW-0472">Membrane</keyword>
<evidence type="ECO:0000256" key="3">
    <source>
        <dbReference type="ARBA" id="ARBA00007919"/>
    </source>
</evidence>